<protein>
    <submittedName>
        <fullName evidence="1">Uncharacterized protein</fullName>
    </submittedName>
</protein>
<proteinExistence type="predicted"/>
<comment type="caution">
    <text evidence="1">The sequence shown here is derived from an EMBL/GenBank/DDBJ whole genome shotgun (WGS) entry which is preliminary data.</text>
</comment>
<accession>A0ACC2IGD9</accession>
<dbReference type="Proteomes" id="UP001153334">
    <property type="component" value="Unassembled WGS sequence"/>
</dbReference>
<name>A0ACC2IGD9_9PEZI</name>
<gene>
    <name evidence="1" type="ORF">ONZ43_g4941</name>
</gene>
<evidence type="ECO:0000313" key="1">
    <source>
        <dbReference type="EMBL" id="KAJ8114274.1"/>
    </source>
</evidence>
<reference evidence="1" key="1">
    <citation type="submission" date="2022-11" db="EMBL/GenBank/DDBJ databases">
        <title>Genome Sequence of Nemania bipapillata.</title>
        <authorList>
            <person name="Buettner E."/>
        </authorList>
    </citation>
    <scope>NUCLEOTIDE SEQUENCE</scope>
    <source>
        <strain evidence="1">CP14</strain>
    </source>
</reference>
<evidence type="ECO:0000313" key="2">
    <source>
        <dbReference type="Proteomes" id="UP001153334"/>
    </source>
</evidence>
<sequence length="589" mass="67010">MSRPPKLPRSAGNWTYSGLEQSNWDPYIDQTFGQQEYLQQQSAPTSTSNTHWQVPNHEDDQADDDDYDDGDEKKDDNDDGDDDEDEDESPANRWLSDEHFLNLLPHDSGNVVTVQGFSIAEHRKRGFHDAFQDDPSSPAFFPHTWRYFPDYTPQIPPAEPRTQEYDALANPFAAEDGRCVHPALRRDRQPVTIPKTIELNGFLRARFHVRPPEVQGTLAQMPFMPRRLFAPRHHQPTLPPLPGVDHLNSAGPSNSHPELATALPPGFGDVRLVEVVDRKLFKFFANAICQGRTVIPRDNTYLKQIAPMAEKNALVRHCILALAASYVLDWYFNPEIEQRANYHFAQALALLDDELKNSDFRIPGNGETVVASIILFCHIENINWDNGGPKENFPKWYKGTSLAEHILDTTNPAVRYQHSLNVQFTPARAQLANRICIDSVFSDCVFSLDPDPGKCRYLWLNHGNHRDKRKIIGFTGLSPELMHHLVKITHLSARRHRRPESEVIPPAGHEIEAVLENFWQWSDLSEGYTTSQELFDSCELDEHGKVNTAVKVTELVGESYVCAAQIYLQCRLFRSVSDCPYLSTLKTVN</sequence>
<organism evidence="1 2">
    <name type="scientific">Nemania bipapillata</name>
    <dbReference type="NCBI Taxonomy" id="110536"/>
    <lineage>
        <taxon>Eukaryota</taxon>
        <taxon>Fungi</taxon>
        <taxon>Dikarya</taxon>
        <taxon>Ascomycota</taxon>
        <taxon>Pezizomycotina</taxon>
        <taxon>Sordariomycetes</taxon>
        <taxon>Xylariomycetidae</taxon>
        <taxon>Xylariales</taxon>
        <taxon>Xylariaceae</taxon>
        <taxon>Nemania</taxon>
    </lineage>
</organism>
<keyword evidence="2" id="KW-1185">Reference proteome</keyword>
<dbReference type="EMBL" id="JAPESX010001427">
    <property type="protein sequence ID" value="KAJ8114274.1"/>
    <property type="molecule type" value="Genomic_DNA"/>
</dbReference>